<feature type="compositionally biased region" description="Polar residues" evidence="1">
    <location>
        <begin position="54"/>
        <end position="73"/>
    </location>
</feature>
<evidence type="ECO:0000256" key="1">
    <source>
        <dbReference type="SAM" id="MobiDB-lite"/>
    </source>
</evidence>
<feature type="compositionally biased region" description="Polar residues" evidence="1">
    <location>
        <begin position="616"/>
        <end position="627"/>
    </location>
</feature>
<evidence type="ECO:0000313" key="2">
    <source>
        <dbReference type="EMBL" id="CAD7279528.1"/>
    </source>
</evidence>
<proteinExistence type="predicted"/>
<feature type="region of interest" description="Disordered" evidence="1">
    <location>
        <begin position="141"/>
        <end position="161"/>
    </location>
</feature>
<feature type="compositionally biased region" description="Low complexity" evidence="1">
    <location>
        <begin position="261"/>
        <end position="274"/>
    </location>
</feature>
<feature type="compositionally biased region" description="Basic and acidic residues" evidence="1">
    <location>
        <begin position="487"/>
        <end position="506"/>
    </location>
</feature>
<feature type="region of interest" description="Disordered" evidence="1">
    <location>
        <begin position="193"/>
        <end position="325"/>
    </location>
</feature>
<dbReference type="EMBL" id="CAJPEX010001677">
    <property type="protein sequence ID" value="CAG0919680.1"/>
    <property type="molecule type" value="Genomic_DNA"/>
</dbReference>
<feature type="region of interest" description="Disordered" evidence="1">
    <location>
        <begin position="50"/>
        <end position="73"/>
    </location>
</feature>
<feature type="compositionally biased region" description="Low complexity" evidence="1">
    <location>
        <begin position="193"/>
        <end position="202"/>
    </location>
</feature>
<feature type="compositionally biased region" description="Low complexity" evidence="1">
    <location>
        <begin position="700"/>
        <end position="712"/>
    </location>
</feature>
<dbReference type="AlphaFoldDB" id="A0A7R9BQA1"/>
<feature type="compositionally biased region" description="Basic and acidic residues" evidence="1">
    <location>
        <begin position="574"/>
        <end position="587"/>
    </location>
</feature>
<sequence length="774" mass="86164">MICSFQRKYSTKMSPKAFFSMVILCLSVTHFPSTCQQSLFDTEAAKMERKQRFGDSTSTGPVRSSEQNILSQVSHQRNSDSLFDLAGSSVITTKTFPFVTEFDRDAPVSRIIDETAPARFKEPAERTTVPAPQNFDIITFGRDSRQKNQQQKDQNNRVDFDSEEIEKRRRVAATLRELEERIRLEERLAAARRINSKQQQQEQKQRQEQQRQDKPSRDNRRRQEFEDRDTSRLRDEPDDQPAANRDIVLRLSTSDRDQLVSAPSASYADDSAPDFNTYYPQPQLPHHEELQPADRSYDVYPPNPASSYEKPPPSTSYNKPSDNYEENAEDYYQRTPAVIASNSPQGPVIHITLNQHLPVGGGGGEGGIGPQRDTVGDMAPAPPSPLADVPSTTTAAPPAPPQVFQMIAQPQQGFFPGVGAVGAQYLLPINIPVQQPIQQSPPAALPAPVPPPTQPVVVVVSPNKKGGYGHYDSDSSGVGVKVLKGSSYHDEPQQSYIKPRDEENKGRSLSYTIRIPGDQSDTYGSRPTYGRPTTLISRNSRGAGDIYTSGSKPKEIFLNIGSDGVVRPSRRNKRSTDQRENAKRVSHSDVATRNPKKGDLGIPEKAFSGRLPVVSRSDTNVQKTDVTLAQRKKRSADGRASDNDGDDVHYFFHIQHDIAEDSPSGRGSKQVYQQPRRDYRVPQTVMRPSMPSVAPPGAAPPSSDDSMPTQQQNPQVQFVAVAVPFPVQQASPPQPTFNIPVKLSLASRPSATVHHYYVPKKEKFKKLKKGWMWF</sequence>
<accession>A0A7R9BQA1</accession>
<feature type="region of interest" description="Disordered" evidence="1">
    <location>
        <begin position="486"/>
        <end position="712"/>
    </location>
</feature>
<feature type="compositionally biased region" description="Basic and acidic residues" evidence="1">
    <location>
        <begin position="203"/>
        <end position="235"/>
    </location>
</feature>
<gene>
    <name evidence="2" type="ORF">NMOB1V02_LOCUS7200</name>
</gene>
<name>A0A7R9BQA1_9CRUS</name>
<feature type="compositionally biased region" description="Basic and acidic residues" evidence="1">
    <location>
        <begin position="285"/>
        <end position="297"/>
    </location>
</feature>
<keyword evidence="3" id="KW-1185">Reference proteome</keyword>
<protein>
    <submittedName>
        <fullName evidence="2">Uncharacterized protein</fullName>
    </submittedName>
</protein>
<evidence type="ECO:0000313" key="3">
    <source>
        <dbReference type="Proteomes" id="UP000678499"/>
    </source>
</evidence>
<reference evidence="2" key="1">
    <citation type="submission" date="2020-11" db="EMBL/GenBank/DDBJ databases">
        <authorList>
            <person name="Tran Van P."/>
        </authorList>
    </citation>
    <scope>NUCLEOTIDE SEQUENCE</scope>
</reference>
<dbReference type="EMBL" id="OA883714">
    <property type="protein sequence ID" value="CAD7279528.1"/>
    <property type="molecule type" value="Genomic_DNA"/>
</dbReference>
<feature type="compositionally biased region" description="Basic and acidic residues" evidence="1">
    <location>
        <begin position="635"/>
        <end position="659"/>
    </location>
</feature>
<dbReference type="Proteomes" id="UP000678499">
    <property type="component" value="Unassembled WGS sequence"/>
</dbReference>
<organism evidence="2">
    <name type="scientific">Notodromas monacha</name>
    <dbReference type="NCBI Taxonomy" id="399045"/>
    <lineage>
        <taxon>Eukaryota</taxon>
        <taxon>Metazoa</taxon>
        <taxon>Ecdysozoa</taxon>
        <taxon>Arthropoda</taxon>
        <taxon>Crustacea</taxon>
        <taxon>Oligostraca</taxon>
        <taxon>Ostracoda</taxon>
        <taxon>Podocopa</taxon>
        <taxon>Podocopida</taxon>
        <taxon>Cypridocopina</taxon>
        <taxon>Cypridoidea</taxon>
        <taxon>Cyprididae</taxon>
        <taxon>Notodromas</taxon>
    </lineage>
</organism>